<evidence type="ECO:0008006" key="5">
    <source>
        <dbReference type="Google" id="ProtNLM"/>
    </source>
</evidence>
<sequence length="236" mass="27397">MKVSIEHSKRSNEDVSDFQVKKRRKIKNKEKIAYENLKNRKLKKIQKKQIHKEKNEVNDIITSDTDSSISVDMVENEKKKNDDQSTISDNSVKFASALSKIISSTVDSFDKNDPVLSYSKIDMAKKIEEKSIENKAKMLISIEKKKEKEKGRIKDIIPIDDNEARKALEYEKSLRKIAQKGVINLFNTIQAVQTKAKKVSKEMKKKKLMSTQKREKEVAKMSKQEFLDMIRKTNKT</sequence>
<protein>
    <recommendedName>
        <fullName evidence="5">Ribosomal RNA-processing protein 15</fullName>
    </recommendedName>
</protein>
<proteinExistence type="inferred from homology"/>
<dbReference type="InterPro" id="IPR012459">
    <property type="entry name" value="Rrp15"/>
</dbReference>
<dbReference type="PANTHER" id="PTHR13245:SF14">
    <property type="entry name" value="RRP15-LIKE PROTEIN"/>
    <property type="match status" value="1"/>
</dbReference>
<dbReference type="VEuPathDB" id="FungiDB:PNEJI1_003137"/>
<dbReference type="GO" id="GO:0000470">
    <property type="term" value="P:maturation of LSU-rRNA"/>
    <property type="evidence" value="ECO:0007669"/>
    <property type="project" value="TreeGrafter"/>
</dbReference>
<accession>L0PDL4</accession>
<organism evidence="4">
    <name type="scientific">Pneumocystis jirovecii</name>
    <name type="common">Human pneumocystis pneumonia agent</name>
    <dbReference type="NCBI Taxonomy" id="42068"/>
    <lineage>
        <taxon>Eukaryota</taxon>
        <taxon>Fungi</taxon>
        <taxon>Dikarya</taxon>
        <taxon>Ascomycota</taxon>
        <taxon>Taphrinomycotina</taxon>
        <taxon>Pneumocystomycetes</taxon>
        <taxon>Pneumocystaceae</taxon>
        <taxon>Pneumocystis</taxon>
    </lineage>
</organism>
<feature type="region of interest" description="Disordered" evidence="2">
    <location>
        <begin position="1"/>
        <end position="22"/>
    </location>
</feature>
<dbReference type="PANTHER" id="PTHR13245">
    <property type="entry name" value="RRP15-LIKE PROTEIN"/>
    <property type="match status" value="1"/>
</dbReference>
<feature type="compositionally biased region" description="Basic and acidic residues" evidence="2">
    <location>
        <begin position="1"/>
        <end position="13"/>
    </location>
</feature>
<evidence type="ECO:0000313" key="4">
    <source>
        <dbReference type="Proteomes" id="UP000010422"/>
    </source>
</evidence>
<dbReference type="Pfam" id="PF07890">
    <property type="entry name" value="Rrp15p"/>
    <property type="match status" value="1"/>
</dbReference>
<dbReference type="FunCoup" id="L0PDL4">
    <property type="interactions" value="9"/>
</dbReference>
<gene>
    <name evidence="3" type="ORF">PNEJI1_003137</name>
</gene>
<dbReference type="InParanoid" id="L0PDL4"/>
<evidence type="ECO:0000256" key="1">
    <source>
        <dbReference type="ARBA" id="ARBA00007462"/>
    </source>
</evidence>
<dbReference type="AlphaFoldDB" id="L0PDL4"/>
<comment type="similarity">
    <text evidence="1">Belongs to the RRP15 family.</text>
</comment>
<name>L0PDL4_PNEJI</name>
<evidence type="ECO:0000256" key="2">
    <source>
        <dbReference type="SAM" id="MobiDB-lite"/>
    </source>
</evidence>
<dbReference type="EMBL" id="CAKM01000246">
    <property type="protein sequence ID" value="CCJ30317.1"/>
    <property type="molecule type" value="Genomic_DNA"/>
</dbReference>
<dbReference type="STRING" id="1209962.L0PDL4"/>
<dbReference type="GO" id="GO:0000460">
    <property type="term" value="P:maturation of 5.8S rRNA"/>
    <property type="evidence" value="ECO:0007669"/>
    <property type="project" value="TreeGrafter"/>
</dbReference>
<dbReference type="Proteomes" id="UP000010422">
    <property type="component" value="Unassembled WGS sequence"/>
</dbReference>
<comment type="caution">
    <text evidence="3">The sequence shown here is derived from an EMBL/GenBank/DDBJ whole genome shotgun (WGS) entry which is preliminary data.</text>
</comment>
<dbReference type="GO" id="GO:0030687">
    <property type="term" value="C:preribosome, large subunit precursor"/>
    <property type="evidence" value="ECO:0007669"/>
    <property type="project" value="TreeGrafter"/>
</dbReference>
<evidence type="ECO:0000313" key="3">
    <source>
        <dbReference type="EMBL" id="CCJ30317.1"/>
    </source>
</evidence>
<reference evidence="3 4" key="1">
    <citation type="journal article" date="2012" name="MBio">
        <title>De novo assembly of the Pneumocystis jirovecii genome from a single bronchoalveolar lavage fluid specimen from a patient.</title>
        <authorList>
            <person name="Cisse O.H."/>
            <person name="Pagni M."/>
            <person name="Hauser P.M."/>
        </authorList>
    </citation>
    <scope>NUCLEOTIDE SEQUENCE [LARGE SCALE GENOMIC DNA]</scope>
    <source>
        <strain evidence="3 4">SE8</strain>
    </source>
</reference>